<dbReference type="AlphaFoldDB" id="A0A327ZVD7"/>
<comment type="caution">
    <text evidence="9">The sequence shown here is derived from an EMBL/GenBank/DDBJ whole genome shotgun (WGS) entry which is preliminary data.</text>
</comment>
<dbReference type="SUPFAM" id="SSF51735">
    <property type="entry name" value="NAD(P)-binding Rossmann-fold domains"/>
    <property type="match status" value="1"/>
</dbReference>
<dbReference type="InterPro" id="IPR036291">
    <property type="entry name" value="NAD(P)-bd_dom_sf"/>
</dbReference>
<evidence type="ECO:0000313" key="9">
    <source>
        <dbReference type="EMBL" id="RAK46026.1"/>
    </source>
</evidence>
<dbReference type="InterPro" id="IPR050259">
    <property type="entry name" value="SDR"/>
</dbReference>
<keyword evidence="10" id="KW-1185">Reference proteome</keyword>
<name>A0A327ZVD7_9STAP</name>
<dbReference type="PANTHER" id="PTHR42879">
    <property type="entry name" value="3-OXOACYL-(ACYL-CARRIER-PROTEIN) REDUCTASE"/>
    <property type="match status" value="1"/>
</dbReference>
<evidence type="ECO:0000256" key="8">
    <source>
        <dbReference type="ARBA" id="ARBA00047315"/>
    </source>
</evidence>
<protein>
    <recommendedName>
        <fullName evidence="4">Diacetyl reductase [(S)-acetoin forming]</fullName>
        <ecNumber evidence="3">1.1.1.304</ecNumber>
    </recommendedName>
    <alternativeName>
        <fullName evidence="6">Acetoin(diacetyl) reductase</fullName>
    </alternativeName>
    <alternativeName>
        <fullName evidence="7">Meso-2,3-butanediol dehydrogenase</fullName>
    </alternativeName>
</protein>
<sequence>MDLGLQDKVAVITGSSKGIGKETATVLAEEGANVVIASRHEDELIEVVKEIKEKTGKEVAYQVCDVTKEADCKAFVQKAIDTYGKLDILINNAGSAFAKNFEEVSLNDWQEDLDLKLFGAVHMLHAAIPELKKNGGAIVNLTAVAGKNPPANTTPTSVTRAAGLALTKTLSKDLAQYNIRVNAVCIGLIRSGQIEKRWQEEAPELTWEEYARDPKFDIPLGRIGDTREAANVISFLVSEAASYVTGVAVNIDGGKSPSL</sequence>
<dbReference type="RefSeq" id="WP_111714199.1">
    <property type="nucleotide sequence ID" value="NZ_JBHSSR010000001.1"/>
</dbReference>
<evidence type="ECO:0000256" key="1">
    <source>
        <dbReference type="ARBA" id="ARBA00003200"/>
    </source>
</evidence>
<comment type="function">
    <text evidence="1">Catalyzes the irreversible reduction of 2,3-butanediol to (S)-acetoin in the presence of NADH.</text>
</comment>
<dbReference type="GO" id="GO:0052588">
    <property type="term" value="F:diacetyl reductase ((S)-acetoin forming) (NAD+) activity"/>
    <property type="evidence" value="ECO:0007669"/>
    <property type="project" value="UniProtKB-EC"/>
</dbReference>
<evidence type="ECO:0000313" key="10">
    <source>
        <dbReference type="Proteomes" id="UP000249808"/>
    </source>
</evidence>
<dbReference type="PRINTS" id="PR00081">
    <property type="entry name" value="GDHRDH"/>
</dbReference>
<reference evidence="9 10" key="1">
    <citation type="journal article" date="2018" name="Front. Microbiol.">
        <title>Description and Comparative Genomics of Macrococcus caseolyticus subsp. hominis subsp. nov., Macrococcus goetzii sp. nov., Macrococcus epidermidis sp. nov., and Macrococcus bohemicus sp. nov., Novel Macrococci From Human Clinical Material With Virulence Potential and Suspected Uptake of Foreign DNA by Natural Transformation.</title>
        <authorList>
            <person name="Maslanova I."/>
            <person name="Wertheimer Z."/>
            <person name="Sedlacek I."/>
            <person name="Svec P."/>
            <person name="Indrakova A."/>
            <person name="Kovarovic V."/>
            <person name="Schumann P."/>
            <person name="Sproer C."/>
            <person name="Kralova S."/>
            <person name="Sedo O."/>
            <person name="Kristofova L."/>
            <person name="Vrbovska V."/>
            <person name="Fuzik T."/>
            <person name="Petras P."/>
            <person name="Zdrahal Z."/>
            <person name="Ruzickova V."/>
            <person name="Doskar J."/>
            <person name="Pantucek R."/>
        </authorList>
    </citation>
    <scope>NUCLEOTIDE SEQUENCE [LARGE SCALE GENOMIC DNA]</scope>
    <source>
        <strain evidence="9 10">01/688</strain>
    </source>
</reference>
<dbReference type="InterPro" id="IPR002347">
    <property type="entry name" value="SDR_fam"/>
</dbReference>
<dbReference type="EC" id="1.1.1.304" evidence="3"/>
<evidence type="ECO:0000256" key="6">
    <source>
        <dbReference type="ARBA" id="ARBA00029989"/>
    </source>
</evidence>
<evidence type="ECO:0000256" key="5">
    <source>
        <dbReference type="ARBA" id="ARBA00023002"/>
    </source>
</evidence>
<comment type="catalytic activity">
    <reaction evidence="8">
        <text>(S)-acetoin + NAD(+) = diacetyl + NADH + H(+)</text>
        <dbReference type="Rhea" id="RHEA:27286"/>
        <dbReference type="ChEBI" id="CHEBI:15378"/>
        <dbReference type="ChEBI" id="CHEBI:15687"/>
        <dbReference type="ChEBI" id="CHEBI:16583"/>
        <dbReference type="ChEBI" id="CHEBI:57540"/>
        <dbReference type="ChEBI" id="CHEBI:57945"/>
        <dbReference type="EC" id="1.1.1.304"/>
    </reaction>
</comment>
<comment type="similarity">
    <text evidence="2">Belongs to the short-chain dehydrogenases/reductases (SDR) family.</text>
</comment>
<dbReference type="Gene3D" id="3.40.50.720">
    <property type="entry name" value="NAD(P)-binding Rossmann-like Domain"/>
    <property type="match status" value="1"/>
</dbReference>
<evidence type="ECO:0000256" key="2">
    <source>
        <dbReference type="ARBA" id="ARBA00006484"/>
    </source>
</evidence>
<proteinExistence type="inferred from homology"/>
<evidence type="ECO:0000256" key="3">
    <source>
        <dbReference type="ARBA" id="ARBA00012848"/>
    </source>
</evidence>
<organism evidence="9 10">
    <name type="scientific">Macrococcus epidermidis</name>
    <dbReference type="NCBI Taxonomy" id="1902580"/>
    <lineage>
        <taxon>Bacteria</taxon>
        <taxon>Bacillati</taxon>
        <taxon>Bacillota</taxon>
        <taxon>Bacilli</taxon>
        <taxon>Bacillales</taxon>
        <taxon>Staphylococcaceae</taxon>
        <taxon>Macrococcus</taxon>
    </lineage>
</organism>
<gene>
    <name evidence="9" type="ORF">BHU61_00850</name>
</gene>
<evidence type="ECO:0000256" key="4">
    <source>
        <dbReference type="ARBA" id="ARBA00016110"/>
    </source>
</evidence>
<dbReference type="PANTHER" id="PTHR42879:SF6">
    <property type="entry name" value="NADPH-DEPENDENT REDUCTASE BACG"/>
    <property type="match status" value="1"/>
</dbReference>
<dbReference type="PRINTS" id="PR00080">
    <property type="entry name" value="SDRFAMILY"/>
</dbReference>
<dbReference type="Proteomes" id="UP000249808">
    <property type="component" value="Unassembled WGS sequence"/>
</dbReference>
<evidence type="ECO:0000256" key="7">
    <source>
        <dbReference type="ARBA" id="ARBA00031758"/>
    </source>
</evidence>
<dbReference type="Pfam" id="PF13561">
    <property type="entry name" value="adh_short_C2"/>
    <property type="match status" value="1"/>
</dbReference>
<dbReference type="GO" id="GO:0008206">
    <property type="term" value="P:bile acid metabolic process"/>
    <property type="evidence" value="ECO:0007669"/>
    <property type="project" value="UniProtKB-ARBA"/>
</dbReference>
<accession>A0A327ZVD7</accession>
<dbReference type="FunFam" id="3.40.50.720:FF:000084">
    <property type="entry name" value="Short-chain dehydrogenase reductase"/>
    <property type="match status" value="1"/>
</dbReference>
<keyword evidence="5" id="KW-0560">Oxidoreductase</keyword>
<dbReference type="EMBL" id="PZJH01000001">
    <property type="protein sequence ID" value="RAK46026.1"/>
    <property type="molecule type" value="Genomic_DNA"/>
</dbReference>